<evidence type="ECO:0000256" key="4">
    <source>
        <dbReference type="ARBA" id="ARBA00022801"/>
    </source>
</evidence>
<evidence type="ECO:0000259" key="9">
    <source>
        <dbReference type="Pfam" id="PF01694"/>
    </source>
</evidence>
<keyword evidence="2 10" id="KW-0645">Protease</keyword>
<dbReference type="Pfam" id="PF01694">
    <property type="entry name" value="Rhomboid"/>
    <property type="match status" value="1"/>
</dbReference>
<sequence>MHGSAAPGETFAAYFARYLIARRGYAAGTQPELQPLARACDQVLVRTGGAGLEIAAIVDREADPERSFGLSAEETAAVAQACRPRAGRAARAGLPVTITVYEIGPGVVDLPNMARLAPYRREGLSSKSVLRAWLLDTETRQAWTNMAFGGRFGPRRAMERLLGAPRLDEARLAPRRREIADRRRAPVLTFALIALLAAIFAGEAGLGLDRTAGLLTPSLRTLQAFGGLSYPLVVDGGQWWRLFTAPLLHADAVHIFFNVLALFLIGRVLEPLIGWRWMAGVFAISALGGSLASLAVNPHDLIGVGASGGIVGLFAAGLIASFRMPAGVLRSRLQARTVYGLLPALLPFFNAAREGSRIDYGAHAGGAAAGAAMGLVLLALWPGYRPRPRWANAGAALGALFFAVAAGAAVPLAEGYRRQGLLAADWPADIKAQIAEAPAAEARYPHDPRVRFVRALMLSQAGDRAGAEAQLRAALAEKEILRNDFTPEFEANLTAFLAAILYEEGRTDEAAKTAKPVCGAVATRYFADLLAQRRLCP</sequence>
<evidence type="ECO:0000256" key="6">
    <source>
        <dbReference type="ARBA" id="ARBA00022989"/>
    </source>
</evidence>
<keyword evidence="5" id="KW-0720">Serine protease</keyword>
<evidence type="ECO:0000256" key="2">
    <source>
        <dbReference type="ARBA" id="ARBA00022670"/>
    </source>
</evidence>
<proteinExistence type="predicted"/>
<name>A0ABU0FB64_9HYPH</name>
<comment type="subcellular location">
    <subcellularLocation>
        <location evidence="1">Membrane</location>
        <topology evidence="1">Multi-pass membrane protein</topology>
    </subcellularLocation>
</comment>
<keyword evidence="11" id="KW-1185">Reference proteome</keyword>
<keyword evidence="4 10" id="KW-0378">Hydrolase</keyword>
<evidence type="ECO:0000313" key="10">
    <source>
        <dbReference type="EMBL" id="MDQ0391852.1"/>
    </source>
</evidence>
<keyword evidence="7 8" id="KW-0472">Membrane</keyword>
<dbReference type="GO" id="GO:0008233">
    <property type="term" value="F:peptidase activity"/>
    <property type="evidence" value="ECO:0007669"/>
    <property type="project" value="UniProtKB-KW"/>
</dbReference>
<feature type="transmembrane region" description="Helical" evidence="8">
    <location>
        <begin position="277"/>
        <end position="296"/>
    </location>
</feature>
<dbReference type="Proteomes" id="UP001237448">
    <property type="component" value="Unassembled WGS sequence"/>
</dbReference>
<feature type="transmembrane region" description="Helical" evidence="8">
    <location>
        <begin position="393"/>
        <end position="413"/>
    </location>
</feature>
<dbReference type="GO" id="GO:0006508">
    <property type="term" value="P:proteolysis"/>
    <property type="evidence" value="ECO:0007669"/>
    <property type="project" value="UniProtKB-KW"/>
</dbReference>
<evidence type="ECO:0000256" key="1">
    <source>
        <dbReference type="ARBA" id="ARBA00004141"/>
    </source>
</evidence>
<dbReference type="EMBL" id="JAUSVK010000001">
    <property type="protein sequence ID" value="MDQ0391852.1"/>
    <property type="molecule type" value="Genomic_DNA"/>
</dbReference>
<feature type="domain" description="Peptidase S54 rhomboid" evidence="9">
    <location>
        <begin position="237"/>
        <end position="378"/>
    </location>
</feature>
<dbReference type="InterPro" id="IPR002610">
    <property type="entry name" value="Peptidase_S54_rhomboid-like"/>
</dbReference>
<reference evidence="10 11" key="1">
    <citation type="submission" date="2023-07" db="EMBL/GenBank/DDBJ databases">
        <title>Genomic Encyclopedia of Type Strains, Phase IV (KMG-IV): sequencing the most valuable type-strain genomes for metagenomic binning, comparative biology and taxonomic classification.</title>
        <authorList>
            <person name="Goeker M."/>
        </authorList>
    </citation>
    <scope>NUCLEOTIDE SEQUENCE [LARGE SCALE GENOMIC DNA]</scope>
    <source>
        <strain evidence="10 11">DSM 5896</strain>
    </source>
</reference>
<gene>
    <name evidence="10" type="ORF">J3R73_001644</name>
</gene>
<keyword evidence="3 8" id="KW-0812">Transmembrane</keyword>
<dbReference type="RefSeq" id="WP_307424835.1">
    <property type="nucleotide sequence ID" value="NZ_JAUSVK010000001.1"/>
</dbReference>
<evidence type="ECO:0000256" key="7">
    <source>
        <dbReference type="ARBA" id="ARBA00023136"/>
    </source>
</evidence>
<dbReference type="EC" id="3.4.21.105" evidence="10"/>
<evidence type="ECO:0000256" key="8">
    <source>
        <dbReference type="SAM" id="Phobius"/>
    </source>
</evidence>
<feature type="transmembrane region" description="Helical" evidence="8">
    <location>
        <begin position="239"/>
        <end position="265"/>
    </location>
</feature>
<feature type="transmembrane region" description="Helical" evidence="8">
    <location>
        <begin position="185"/>
        <end position="208"/>
    </location>
</feature>
<protein>
    <submittedName>
        <fullName evidence="10">Rhomboid protease GluP</fullName>
        <ecNumber evidence="10">3.4.21.105</ecNumber>
    </submittedName>
</protein>
<dbReference type="PANTHER" id="PTHR22936:SF69">
    <property type="entry name" value="RHOMBOID-LIKE PROTEIN"/>
    <property type="match status" value="1"/>
</dbReference>
<dbReference type="PANTHER" id="PTHR22936">
    <property type="entry name" value="RHOMBOID-RELATED"/>
    <property type="match status" value="1"/>
</dbReference>
<evidence type="ECO:0000313" key="11">
    <source>
        <dbReference type="Proteomes" id="UP001237448"/>
    </source>
</evidence>
<feature type="transmembrane region" description="Helical" evidence="8">
    <location>
        <begin position="360"/>
        <end position="381"/>
    </location>
</feature>
<evidence type="ECO:0000256" key="3">
    <source>
        <dbReference type="ARBA" id="ARBA00022692"/>
    </source>
</evidence>
<dbReference type="InterPro" id="IPR035952">
    <property type="entry name" value="Rhomboid-like_sf"/>
</dbReference>
<feature type="transmembrane region" description="Helical" evidence="8">
    <location>
        <begin position="302"/>
        <end position="322"/>
    </location>
</feature>
<dbReference type="Gene3D" id="1.20.1540.10">
    <property type="entry name" value="Rhomboid-like"/>
    <property type="match status" value="1"/>
</dbReference>
<accession>A0ABU0FB64</accession>
<keyword evidence="6 8" id="KW-1133">Transmembrane helix</keyword>
<dbReference type="InterPro" id="IPR022764">
    <property type="entry name" value="Peptidase_S54_rhomboid_dom"/>
</dbReference>
<comment type="caution">
    <text evidence="10">The sequence shown here is derived from an EMBL/GenBank/DDBJ whole genome shotgun (WGS) entry which is preliminary data.</text>
</comment>
<organism evidence="10 11">
    <name type="scientific">Labrys monachus</name>
    <dbReference type="NCBI Taxonomy" id="217067"/>
    <lineage>
        <taxon>Bacteria</taxon>
        <taxon>Pseudomonadati</taxon>
        <taxon>Pseudomonadota</taxon>
        <taxon>Alphaproteobacteria</taxon>
        <taxon>Hyphomicrobiales</taxon>
        <taxon>Xanthobacteraceae</taxon>
        <taxon>Labrys</taxon>
    </lineage>
</organism>
<evidence type="ECO:0000256" key="5">
    <source>
        <dbReference type="ARBA" id="ARBA00022825"/>
    </source>
</evidence>
<dbReference type="SUPFAM" id="SSF144091">
    <property type="entry name" value="Rhomboid-like"/>
    <property type="match status" value="1"/>
</dbReference>